<dbReference type="STRING" id="1069081.SAMN05660197_1005"/>
<dbReference type="PANTHER" id="PTHR39664">
    <property type="match status" value="1"/>
</dbReference>
<dbReference type="Pfam" id="PF01850">
    <property type="entry name" value="PIN"/>
    <property type="match status" value="1"/>
</dbReference>
<sequence>MIVIDTNIVLRYLLQDDAKMFEEVKDIIENQEILILGEVVAEVIYVLRGVYDVQKKEIVDSLQLLFEYPNITLLPKKYYIIDALRLYTIKNLDFVDALLCSMSQDYMIKTFDKKLQKCVVKK</sequence>
<gene>
    <name evidence="2" type="ORF">SAMN05660197_1005</name>
</gene>
<dbReference type="InterPro" id="IPR029060">
    <property type="entry name" value="PIN-like_dom_sf"/>
</dbReference>
<dbReference type="RefSeq" id="WP_084275439.1">
    <property type="nucleotide sequence ID" value="NZ_AP026671.1"/>
</dbReference>
<reference evidence="3" key="1">
    <citation type="submission" date="2017-04" db="EMBL/GenBank/DDBJ databases">
        <authorList>
            <person name="Varghese N."/>
            <person name="Submissions S."/>
        </authorList>
    </citation>
    <scope>NUCLEOTIDE SEQUENCE [LARGE SCALE GENOMIC DNA]</scope>
    <source>
        <strain evidence="3">DSM 16512</strain>
    </source>
</reference>
<dbReference type="OrthoDB" id="32974at2"/>
<evidence type="ECO:0000259" key="1">
    <source>
        <dbReference type="Pfam" id="PF01850"/>
    </source>
</evidence>
<accession>A0A1W1WT24</accession>
<name>A0A1W1WT24_9BACT</name>
<protein>
    <submittedName>
        <fullName evidence="2">Predicted nucleic-acid-binding protein, contains PIN domain</fullName>
    </submittedName>
</protein>
<dbReference type="Proteomes" id="UP000192602">
    <property type="component" value="Unassembled WGS sequence"/>
</dbReference>
<evidence type="ECO:0000313" key="3">
    <source>
        <dbReference type="Proteomes" id="UP000192602"/>
    </source>
</evidence>
<dbReference type="AlphaFoldDB" id="A0A1W1WT24"/>
<feature type="domain" description="PIN" evidence="1">
    <location>
        <begin position="2"/>
        <end position="117"/>
    </location>
</feature>
<dbReference type="SUPFAM" id="SSF88723">
    <property type="entry name" value="PIN domain-like"/>
    <property type="match status" value="1"/>
</dbReference>
<dbReference type="PANTHER" id="PTHR39664:SF2">
    <property type="entry name" value="NUCLEIC ACID-BINDING PROTEIN, CONTAINING PIN DOMAIN-RELATED"/>
    <property type="match status" value="1"/>
</dbReference>
<proteinExistence type="predicted"/>
<keyword evidence="3" id="KW-1185">Reference proteome</keyword>
<dbReference type="Gene3D" id="3.40.50.1010">
    <property type="entry name" value="5'-nuclease"/>
    <property type="match status" value="1"/>
</dbReference>
<dbReference type="EMBL" id="FWWZ01000001">
    <property type="protein sequence ID" value="SMC09200.1"/>
    <property type="molecule type" value="Genomic_DNA"/>
</dbReference>
<organism evidence="2 3">
    <name type="scientific">Nitratiruptor tergarcus DSM 16512</name>
    <dbReference type="NCBI Taxonomy" id="1069081"/>
    <lineage>
        <taxon>Bacteria</taxon>
        <taxon>Pseudomonadati</taxon>
        <taxon>Campylobacterota</taxon>
        <taxon>Epsilonproteobacteria</taxon>
        <taxon>Nautiliales</taxon>
        <taxon>Nitratiruptoraceae</taxon>
        <taxon>Nitratiruptor</taxon>
    </lineage>
</organism>
<evidence type="ECO:0000313" key="2">
    <source>
        <dbReference type="EMBL" id="SMC09200.1"/>
    </source>
</evidence>
<dbReference type="InterPro" id="IPR002716">
    <property type="entry name" value="PIN_dom"/>
</dbReference>